<comment type="caution">
    <text evidence="3">The sequence shown here is derived from an EMBL/GenBank/DDBJ whole genome shotgun (WGS) entry which is preliminary data.</text>
</comment>
<evidence type="ECO:0000313" key="3">
    <source>
        <dbReference type="EMBL" id="KAH7026416.1"/>
    </source>
</evidence>
<feature type="region of interest" description="Disordered" evidence="1">
    <location>
        <begin position="39"/>
        <end position="59"/>
    </location>
</feature>
<dbReference type="EMBL" id="JAGTJQ010000008">
    <property type="protein sequence ID" value="KAH7026416.1"/>
    <property type="molecule type" value="Genomic_DNA"/>
</dbReference>
<dbReference type="GeneID" id="70178168"/>
<gene>
    <name evidence="3" type="ORF">B0I36DRAFT_158394</name>
</gene>
<name>A0A9P8Y1M9_9PEZI</name>
<sequence length="139" mass="14901">MHHLHASRPFILSRLLSRRWLAFHLPSICCSSQSAETEGKISASGRPTSTSSSAITESAFSQRRESWTGTILSSTARFRIRDGPDPPGLVAPCRLIRHLQPPSGLLSSPPPGLASIPVDAGEDWQALCHLSAMSKCGSA</sequence>
<keyword evidence="4" id="KW-1185">Reference proteome</keyword>
<feature type="compositionally biased region" description="Low complexity" evidence="1">
    <location>
        <begin position="42"/>
        <end position="59"/>
    </location>
</feature>
<feature type="chain" id="PRO_5040439914" description="Secreted protein" evidence="2">
    <location>
        <begin position="23"/>
        <end position="139"/>
    </location>
</feature>
<organism evidence="3 4">
    <name type="scientific">Microdochium trichocladiopsis</name>
    <dbReference type="NCBI Taxonomy" id="1682393"/>
    <lineage>
        <taxon>Eukaryota</taxon>
        <taxon>Fungi</taxon>
        <taxon>Dikarya</taxon>
        <taxon>Ascomycota</taxon>
        <taxon>Pezizomycotina</taxon>
        <taxon>Sordariomycetes</taxon>
        <taxon>Xylariomycetidae</taxon>
        <taxon>Xylariales</taxon>
        <taxon>Microdochiaceae</taxon>
        <taxon>Microdochium</taxon>
    </lineage>
</organism>
<proteinExistence type="predicted"/>
<evidence type="ECO:0000256" key="2">
    <source>
        <dbReference type="SAM" id="SignalP"/>
    </source>
</evidence>
<dbReference type="AlphaFoldDB" id="A0A9P8Y1M9"/>
<feature type="signal peptide" evidence="2">
    <location>
        <begin position="1"/>
        <end position="22"/>
    </location>
</feature>
<keyword evidence="2" id="KW-0732">Signal</keyword>
<protein>
    <recommendedName>
        <fullName evidence="5">Secreted protein</fullName>
    </recommendedName>
</protein>
<dbReference type="RefSeq" id="XP_046009633.1">
    <property type="nucleotide sequence ID" value="XM_046148622.1"/>
</dbReference>
<accession>A0A9P8Y1M9</accession>
<evidence type="ECO:0008006" key="5">
    <source>
        <dbReference type="Google" id="ProtNLM"/>
    </source>
</evidence>
<evidence type="ECO:0000256" key="1">
    <source>
        <dbReference type="SAM" id="MobiDB-lite"/>
    </source>
</evidence>
<evidence type="ECO:0000313" key="4">
    <source>
        <dbReference type="Proteomes" id="UP000756346"/>
    </source>
</evidence>
<dbReference type="Proteomes" id="UP000756346">
    <property type="component" value="Unassembled WGS sequence"/>
</dbReference>
<reference evidence="3" key="1">
    <citation type="journal article" date="2021" name="Nat. Commun.">
        <title>Genetic determinants of endophytism in the Arabidopsis root mycobiome.</title>
        <authorList>
            <person name="Mesny F."/>
            <person name="Miyauchi S."/>
            <person name="Thiergart T."/>
            <person name="Pickel B."/>
            <person name="Atanasova L."/>
            <person name="Karlsson M."/>
            <person name="Huettel B."/>
            <person name="Barry K.W."/>
            <person name="Haridas S."/>
            <person name="Chen C."/>
            <person name="Bauer D."/>
            <person name="Andreopoulos W."/>
            <person name="Pangilinan J."/>
            <person name="LaButti K."/>
            <person name="Riley R."/>
            <person name="Lipzen A."/>
            <person name="Clum A."/>
            <person name="Drula E."/>
            <person name="Henrissat B."/>
            <person name="Kohler A."/>
            <person name="Grigoriev I.V."/>
            <person name="Martin F.M."/>
            <person name="Hacquard S."/>
        </authorList>
    </citation>
    <scope>NUCLEOTIDE SEQUENCE</scope>
    <source>
        <strain evidence="3">MPI-CAGE-CH-0230</strain>
    </source>
</reference>